<reference evidence="3 4" key="1">
    <citation type="submission" date="2018-06" db="EMBL/GenBank/DDBJ databases">
        <authorList>
            <consortium name="Pathogen Informatics"/>
            <person name="Doyle S."/>
        </authorList>
    </citation>
    <scope>NUCLEOTIDE SEQUENCE [LARGE SCALE GENOMIC DNA]</scope>
    <source>
        <strain evidence="3 4">NCTC10801</strain>
    </source>
</reference>
<evidence type="ECO:0000313" key="4">
    <source>
        <dbReference type="Proteomes" id="UP000254649"/>
    </source>
</evidence>
<dbReference type="HAMAP" id="MF_00690">
    <property type="entry name" value="UPF0270"/>
    <property type="match status" value="1"/>
</dbReference>
<proteinExistence type="inferred from homology"/>
<organism evidence="3 4">
    <name type="scientific">[Actinobacillus] rossii</name>
    <dbReference type="NCBI Taxonomy" id="123820"/>
    <lineage>
        <taxon>Bacteria</taxon>
        <taxon>Pseudomonadati</taxon>
        <taxon>Pseudomonadota</taxon>
        <taxon>Gammaproteobacteria</taxon>
        <taxon>Pasteurellales</taxon>
        <taxon>Pasteurellaceae</taxon>
    </lineage>
</organism>
<name>A0A380TL89_9PAST</name>
<dbReference type="PIRSF" id="PIRSF006169">
    <property type="entry name" value="UCP006169"/>
    <property type="match status" value="1"/>
</dbReference>
<evidence type="ECO:0000256" key="2">
    <source>
        <dbReference type="HAMAP-Rule" id="MF_00690"/>
    </source>
</evidence>
<protein>
    <recommendedName>
        <fullName evidence="2">UPF0270 protein NCTC10801_00050</fullName>
    </recommendedName>
</protein>
<dbReference type="Proteomes" id="UP000254649">
    <property type="component" value="Unassembled WGS sequence"/>
</dbReference>
<dbReference type="SUPFAM" id="SSF118001">
    <property type="entry name" value="YehU-like"/>
    <property type="match status" value="1"/>
</dbReference>
<dbReference type="InterPro" id="IPR036685">
    <property type="entry name" value="YehU-like_sf"/>
</dbReference>
<accession>A0A380TL89</accession>
<dbReference type="Gene3D" id="1.10.10.610">
    <property type="entry name" value="YehU-like"/>
    <property type="match status" value="1"/>
</dbReference>
<dbReference type="AlphaFoldDB" id="A0A380TL89"/>
<gene>
    <name evidence="3" type="ORF">NCTC10801_00050</name>
</gene>
<comment type="similarity">
    <text evidence="1 2">Belongs to the UPF0270 family.</text>
</comment>
<evidence type="ECO:0000313" key="3">
    <source>
        <dbReference type="EMBL" id="SUT87086.1"/>
    </source>
</evidence>
<dbReference type="EMBL" id="UFRQ01000003">
    <property type="protein sequence ID" value="SUT87086.1"/>
    <property type="molecule type" value="Genomic_DNA"/>
</dbReference>
<dbReference type="NCBIfam" id="NF003438">
    <property type="entry name" value="PRK04966.1"/>
    <property type="match status" value="1"/>
</dbReference>
<dbReference type="Pfam" id="PF06794">
    <property type="entry name" value="UPF0270"/>
    <property type="match status" value="1"/>
</dbReference>
<sequence length="74" mass="8512">MIIPWQELEPETLRSIAESVVLREGTDYGFEELSLEQKVQRLLTLIRNGSALIVWSELHETIDIKNKNDFLGNA</sequence>
<dbReference type="InterPro" id="IPR010648">
    <property type="entry name" value="UPF0270"/>
</dbReference>
<evidence type="ECO:0000256" key="1">
    <source>
        <dbReference type="ARBA" id="ARBA00006450"/>
    </source>
</evidence>
<keyword evidence="4" id="KW-1185">Reference proteome</keyword>
<dbReference type="OrthoDB" id="6120729at2"/>